<sequence length="43" mass="4446">MRKVSPKEAGNSQKEAGPEGPSAELCGDALLGDSEAESLDEEL</sequence>
<name>A0A0E9V0V3_ANGAN</name>
<reference evidence="2" key="2">
    <citation type="journal article" date="2015" name="Fish Shellfish Immunol.">
        <title>Early steps in the European eel (Anguilla anguilla)-Vibrio vulnificus interaction in the gills: Role of the RtxA13 toxin.</title>
        <authorList>
            <person name="Callol A."/>
            <person name="Pajuelo D."/>
            <person name="Ebbesson L."/>
            <person name="Teles M."/>
            <person name="MacKenzie S."/>
            <person name="Amaro C."/>
        </authorList>
    </citation>
    <scope>NUCLEOTIDE SEQUENCE</scope>
</reference>
<evidence type="ECO:0000313" key="2">
    <source>
        <dbReference type="EMBL" id="JAH71075.1"/>
    </source>
</evidence>
<protein>
    <submittedName>
        <fullName evidence="2">Uncharacterized protein</fullName>
    </submittedName>
</protein>
<organism evidence="2">
    <name type="scientific">Anguilla anguilla</name>
    <name type="common">European freshwater eel</name>
    <name type="synonym">Muraena anguilla</name>
    <dbReference type="NCBI Taxonomy" id="7936"/>
    <lineage>
        <taxon>Eukaryota</taxon>
        <taxon>Metazoa</taxon>
        <taxon>Chordata</taxon>
        <taxon>Craniata</taxon>
        <taxon>Vertebrata</taxon>
        <taxon>Euteleostomi</taxon>
        <taxon>Actinopterygii</taxon>
        <taxon>Neopterygii</taxon>
        <taxon>Teleostei</taxon>
        <taxon>Anguilliformes</taxon>
        <taxon>Anguillidae</taxon>
        <taxon>Anguilla</taxon>
    </lineage>
</organism>
<evidence type="ECO:0000256" key="1">
    <source>
        <dbReference type="SAM" id="MobiDB-lite"/>
    </source>
</evidence>
<dbReference type="EMBL" id="GBXM01037502">
    <property type="protein sequence ID" value="JAH71075.1"/>
    <property type="molecule type" value="Transcribed_RNA"/>
</dbReference>
<feature type="region of interest" description="Disordered" evidence="1">
    <location>
        <begin position="1"/>
        <end position="43"/>
    </location>
</feature>
<reference evidence="2" key="1">
    <citation type="submission" date="2014-11" db="EMBL/GenBank/DDBJ databases">
        <authorList>
            <person name="Amaro Gonzalez C."/>
        </authorList>
    </citation>
    <scope>NUCLEOTIDE SEQUENCE</scope>
</reference>
<feature type="compositionally biased region" description="Acidic residues" evidence="1">
    <location>
        <begin position="34"/>
        <end position="43"/>
    </location>
</feature>
<accession>A0A0E9V0V3</accession>
<dbReference type="AlphaFoldDB" id="A0A0E9V0V3"/>
<proteinExistence type="predicted"/>